<proteinExistence type="predicted"/>
<gene>
    <name evidence="2" type="ORF">EC9_18140</name>
</gene>
<dbReference type="Proteomes" id="UP000319557">
    <property type="component" value="Chromosome"/>
</dbReference>
<evidence type="ECO:0000256" key="1">
    <source>
        <dbReference type="SAM" id="SignalP"/>
    </source>
</evidence>
<keyword evidence="3" id="KW-1185">Reference proteome</keyword>
<evidence type="ECO:0000313" key="3">
    <source>
        <dbReference type="Proteomes" id="UP000319557"/>
    </source>
</evidence>
<sequence precursor="true">MPVRKLAAFLVAVIATVAGGHQVGAQEQPPGTWGEPDGILEFDTDFRWFETAYNADIEELSPKHRANHGWYGTFDRAYMMVNRPETESSYTQGDFGWGNRLDFGYMGDDDRGWAMTYWSLTGPNAYDINTVYRANVINTEDPQVPSAEPPEVFDQYGQLLPRRDRDDHEFLERVYEVKDSLNVIEMKGFELNRTWRLESYRKGGLLEPMIGLKYVKIRDHTENDSYSVQPGTAQQADGSLAELIQENFNEQIDLNDNEMYGGQFGFRYIKFQNRFTHSFDLRAFAMQNFQNSSYINRSTDTYYNIDLQGEIDGEIAFDDSNRTTIYKHGSEFVFGFDLRAETSLQLTRDINLRGGVQLIDFAQGILRGPVRGGNTTKLEGTNAITDQNVWLVGYTFGITINR</sequence>
<accession>A0A517LYC8</accession>
<evidence type="ECO:0000313" key="2">
    <source>
        <dbReference type="EMBL" id="QDS87635.1"/>
    </source>
</evidence>
<dbReference type="EMBL" id="CP036261">
    <property type="protein sequence ID" value="QDS87635.1"/>
    <property type="molecule type" value="Genomic_DNA"/>
</dbReference>
<protein>
    <submittedName>
        <fullName evidence="2">Uncharacterized protein</fullName>
    </submittedName>
</protein>
<feature type="chain" id="PRO_5022119935" evidence="1">
    <location>
        <begin position="21"/>
        <end position="402"/>
    </location>
</feature>
<organism evidence="2 3">
    <name type="scientific">Rosistilla ulvae</name>
    <dbReference type="NCBI Taxonomy" id="1930277"/>
    <lineage>
        <taxon>Bacteria</taxon>
        <taxon>Pseudomonadati</taxon>
        <taxon>Planctomycetota</taxon>
        <taxon>Planctomycetia</taxon>
        <taxon>Pirellulales</taxon>
        <taxon>Pirellulaceae</taxon>
        <taxon>Rosistilla</taxon>
    </lineage>
</organism>
<dbReference type="KEGG" id="ruv:EC9_18140"/>
<name>A0A517LYC8_9BACT</name>
<feature type="signal peptide" evidence="1">
    <location>
        <begin position="1"/>
        <end position="20"/>
    </location>
</feature>
<dbReference type="RefSeq" id="WP_145344127.1">
    <property type="nucleotide sequence ID" value="NZ_CP036261.1"/>
</dbReference>
<dbReference type="OrthoDB" id="255704at2"/>
<dbReference type="AlphaFoldDB" id="A0A517LYC8"/>
<reference evidence="2 3" key="1">
    <citation type="submission" date="2019-02" db="EMBL/GenBank/DDBJ databases">
        <title>Deep-cultivation of Planctomycetes and their phenomic and genomic characterization uncovers novel biology.</title>
        <authorList>
            <person name="Wiegand S."/>
            <person name="Jogler M."/>
            <person name="Boedeker C."/>
            <person name="Pinto D."/>
            <person name="Vollmers J."/>
            <person name="Rivas-Marin E."/>
            <person name="Kohn T."/>
            <person name="Peeters S.H."/>
            <person name="Heuer A."/>
            <person name="Rast P."/>
            <person name="Oberbeckmann S."/>
            <person name="Bunk B."/>
            <person name="Jeske O."/>
            <person name="Meyerdierks A."/>
            <person name="Storesund J.E."/>
            <person name="Kallscheuer N."/>
            <person name="Luecker S."/>
            <person name="Lage O.M."/>
            <person name="Pohl T."/>
            <person name="Merkel B.J."/>
            <person name="Hornburger P."/>
            <person name="Mueller R.-W."/>
            <person name="Bruemmer F."/>
            <person name="Labrenz M."/>
            <person name="Spormann A.M."/>
            <person name="Op den Camp H."/>
            <person name="Overmann J."/>
            <person name="Amann R."/>
            <person name="Jetten M.S.M."/>
            <person name="Mascher T."/>
            <person name="Medema M.H."/>
            <person name="Devos D.P."/>
            <person name="Kaster A.-K."/>
            <person name="Ovreas L."/>
            <person name="Rohde M."/>
            <person name="Galperin M.Y."/>
            <person name="Jogler C."/>
        </authorList>
    </citation>
    <scope>NUCLEOTIDE SEQUENCE [LARGE SCALE GENOMIC DNA]</scope>
    <source>
        <strain evidence="2 3">EC9</strain>
    </source>
</reference>
<keyword evidence="1" id="KW-0732">Signal</keyword>